<evidence type="ECO:0000256" key="2">
    <source>
        <dbReference type="ARBA" id="ARBA00023306"/>
    </source>
</evidence>
<dbReference type="AlphaFoldDB" id="A0A4U5VAX5"/>
<dbReference type="FunFam" id="1.10.10.1420:FF:000006">
    <property type="entry name" value="Chromatin licensing and DNA replication factor 1"/>
    <property type="match status" value="1"/>
</dbReference>
<dbReference type="Gene3D" id="1.10.10.1420">
    <property type="entry name" value="DNA replication factor Cdt1, C-terminal WH domain"/>
    <property type="match status" value="1"/>
</dbReference>
<keyword evidence="6" id="KW-1185">Reference proteome</keyword>
<protein>
    <submittedName>
        <fullName evidence="5">DNA replication factor</fullName>
    </submittedName>
</protein>
<dbReference type="InterPro" id="IPR038090">
    <property type="entry name" value="Cdt1_C_WH_dom_sf"/>
</dbReference>
<dbReference type="STRING" id="240159.A0A4U5VAX5"/>
<evidence type="ECO:0000313" key="5">
    <source>
        <dbReference type="EMBL" id="TKS85164.1"/>
    </source>
</evidence>
<proteinExistence type="inferred from homology"/>
<evidence type="ECO:0000313" key="6">
    <source>
        <dbReference type="Proteomes" id="UP000298787"/>
    </source>
</evidence>
<feature type="region of interest" description="Disordered" evidence="3">
    <location>
        <begin position="102"/>
        <end position="121"/>
    </location>
</feature>
<evidence type="ECO:0000259" key="4">
    <source>
        <dbReference type="SMART" id="SM01075"/>
    </source>
</evidence>
<feature type="compositionally biased region" description="Low complexity" evidence="3">
    <location>
        <begin position="28"/>
        <end position="40"/>
    </location>
</feature>
<keyword evidence="2" id="KW-0131">Cell cycle</keyword>
<sequence length="671" mass="74405">MSQLRVTDFFSQRKRGIPGGPVKAAKQRGGSSRTTRSISSKNKELCSSSIHEEFVRVIDEAVGLSDGEFAVSTEKHSTSSPRTPKRTSAEFDVGAAVFSATADHSTAKKKRQEADRDTKATVPEKVVKRKARKKLVLPPDSPQAVVQSLSAEVIQKPTAPAAGQRCVDHVNIRTSSSPQRSRVIAKNTTGQPGKALCKDDIATLKARLQRITSAATSGSASPAGATTPNTNTTHVPETATPPTSDAKARKLTVSRAKELAAKAQKRKEDREAEESKQSETQTQSSAEQPAYQRYHTLAQATPPGLSLPYQYKVLAEMFRSMDTVVAMLHNRCETATFTKLKQGVQDMMHKRFEESHVAQIKTVFPEAYVFRQEKNIPVFNSSIKKGSYQLTVEPIITSDQREARPLLTASHLLERRQIFHMNLVSVVKHHHKAFLSSLVPPVSVPDDKLTRWHPRFNVDTVPTIQTSVLPQPPHTEKLATAQEVLDKARSLITPKMEKALVSLALKTEAKVADDKETTSPHNSTVPQTPATPTAQVPTALKGVSQSLLERIRAKEAQKLQAAMTRNPVQEDRLLMMSRLPELARILRNVFVAEKKPALIMEVACNRMVASYRSALSTGEMEKHIRLLAEVAANWLTIHPIRKDFYLKLNKNMELNIVVDKLNSRLREEERL</sequence>
<accession>A0A4U5VAX5</accession>
<dbReference type="InterPro" id="IPR032054">
    <property type="entry name" value="Cdt1_C"/>
</dbReference>
<feature type="region of interest" description="Disordered" evidence="3">
    <location>
        <begin position="511"/>
        <end position="534"/>
    </location>
</feature>
<feature type="compositionally biased region" description="Basic and acidic residues" evidence="3">
    <location>
        <begin position="255"/>
        <end position="277"/>
    </location>
</feature>
<feature type="compositionally biased region" description="Low complexity" evidence="3">
    <location>
        <begin position="524"/>
        <end position="534"/>
    </location>
</feature>
<organism evidence="5 6">
    <name type="scientific">Collichthys lucidus</name>
    <name type="common">Big head croaker</name>
    <name type="synonym">Sciaena lucida</name>
    <dbReference type="NCBI Taxonomy" id="240159"/>
    <lineage>
        <taxon>Eukaryota</taxon>
        <taxon>Metazoa</taxon>
        <taxon>Chordata</taxon>
        <taxon>Craniata</taxon>
        <taxon>Vertebrata</taxon>
        <taxon>Euteleostomi</taxon>
        <taxon>Actinopterygii</taxon>
        <taxon>Neopterygii</taxon>
        <taxon>Teleostei</taxon>
        <taxon>Neoteleostei</taxon>
        <taxon>Acanthomorphata</taxon>
        <taxon>Eupercaria</taxon>
        <taxon>Sciaenidae</taxon>
        <taxon>Collichthys</taxon>
    </lineage>
</organism>
<name>A0A4U5VAX5_COLLU</name>
<dbReference type="CDD" id="cd08674">
    <property type="entry name" value="Cdt1_m"/>
    <property type="match status" value="1"/>
</dbReference>
<dbReference type="GO" id="GO:0030174">
    <property type="term" value="P:regulation of DNA-templated DNA replication initiation"/>
    <property type="evidence" value="ECO:0007669"/>
    <property type="project" value="InterPro"/>
</dbReference>
<dbReference type="SUPFAM" id="SSF46785">
    <property type="entry name" value="Winged helix' DNA-binding domain"/>
    <property type="match status" value="1"/>
</dbReference>
<feature type="compositionally biased region" description="Polar residues" evidence="3">
    <location>
        <begin position="172"/>
        <end position="191"/>
    </location>
</feature>
<dbReference type="GO" id="GO:0000278">
    <property type="term" value="P:mitotic cell cycle"/>
    <property type="evidence" value="ECO:0007669"/>
    <property type="project" value="TreeGrafter"/>
</dbReference>
<dbReference type="InterPro" id="IPR045173">
    <property type="entry name" value="Cdt1"/>
</dbReference>
<dbReference type="GO" id="GO:0005634">
    <property type="term" value="C:nucleus"/>
    <property type="evidence" value="ECO:0007669"/>
    <property type="project" value="TreeGrafter"/>
</dbReference>
<dbReference type="GO" id="GO:0071163">
    <property type="term" value="P:DNA replication preinitiation complex assembly"/>
    <property type="evidence" value="ECO:0007669"/>
    <property type="project" value="InterPro"/>
</dbReference>
<feature type="region of interest" description="Disordered" evidence="3">
    <location>
        <begin position="172"/>
        <end position="195"/>
    </location>
</feature>
<feature type="domain" description="CDT1 Geminin-binding" evidence="4">
    <location>
        <begin position="307"/>
        <end position="471"/>
    </location>
</feature>
<dbReference type="GO" id="GO:0003677">
    <property type="term" value="F:DNA binding"/>
    <property type="evidence" value="ECO:0007669"/>
    <property type="project" value="InterPro"/>
</dbReference>
<feature type="compositionally biased region" description="Low complexity" evidence="3">
    <location>
        <begin position="278"/>
        <end position="288"/>
    </location>
</feature>
<dbReference type="EMBL" id="CM014094">
    <property type="protein sequence ID" value="TKS85164.1"/>
    <property type="molecule type" value="Genomic_DNA"/>
</dbReference>
<evidence type="ECO:0000256" key="1">
    <source>
        <dbReference type="ARBA" id="ARBA00008356"/>
    </source>
</evidence>
<dbReference type="CDD" id="cd08767">
    <property type="entry name" value="Cdt1_c"/>
    <property type="match status" value="1"/>
</dbReference>
<evidence type="ECO:0000256" key="3">
    <source>
        <dbReference type="SAM" id="MobiDB-lite"/>
    </source>
</evidence>
<reference evidence="5 6" key="1">
    <citation type="submission" date="2019-01" db="EMBL/GenBank/DDBJ databases">
        <title>Genome Assembly of Collichthys lucidus.</title>
        <authorList>
            <person name="Cai M."/>
            <person name="Xiao S."/>
        </authorList>
    </citation>
    <scope>NUCLEOTIDE SEQUENCE [LARGE SCALE GENOMIC DNA]</scope>
    <source>
        <strain evidence="5">JT15FE1705JMU</strain>
        <tissue evidence="5">Muscle</tissue>
    </source>
</reference>
<dbReference type="InterPro" id="IPR036390">
    <property type="entry name" value="WH_DNA-bd_sf"/>
</dbReference>
<dbReference type="PANTHER" id="PTHR28637:SF1">
    <property type="entry name" value="DNA REPLICATION FACTOR CDT1"/>
    <property type="match status" value="1"/>
</dbReference>
<dbReference type="Pfam" id="PF16679">
    <property type="entry name" value="CDT1_C"/>
    <property type="match status" value="1"/>
</dbReference>
<dbReference type="SMART" id="SM01075">
    <property type="entry name" value="CDT1"/>
    <property type="match status" value="1"/>
</dbReference>
<dbReference type="OrthoDB" id="341730at2759"/>
<dbReference type="GO" id="GO:0000076">
    <property type="term" value="P:DNA replication checkpoint signaling"/>
    <property type="evidence" value="ECO:0007669"/>
    <property type="project" value="TreeGrafter"/>
</dbReference>
<dbReference type="Proteomes" id="UP000298787">
    <property type="component" value="Chromosome 17"/>
</dbReference>
<feature type="region of interest" description="Disordered" evidence="3">
    <location>
        <begin position="213"/>
        <end position="289"/>
    </location>
</feature>
<comment type="similarity">
    <text evidence="1">Belongs to the Cdt1 family.</text>
</comment>
<dbReference type="PANTHER" id="PTHR28637">
    <property type="entry name" value="DNA REPLICATION FACTOR CDT1"/>
    <property type="match status" value="1"/>
</dbReference>
<gene>
    <name evidence="5" type="ORF">D9C73_020179</name>
</gene>
<dbReference type="InterPro" id="IPR014939">
    <property type="entry name" value="CDT1_Gemini-bd-like"/>
</dbReference>
<dbReference type="Pfam" id="PF08839">
    <property type="entry name" value="CDT1"/>
    <property type="match status" value="1"/>
</dbReference>
<feature type="compositionally biased region" description="Low complexity" evidence="3">
    <location>
        <begin position="213"/>
        <end position="233"/>
    </location>
</feature>
<feature type="region of interest" description="Disordered" evidence="3">
    <location>
        <begin position="1"/>
        <end position="43"/>
    </location>
</feature>
<dbReference type="GO" id="GO:0070182">
    <property type="term" value="F:DNA polymerase binding"/>
    <property type="evidence" value="ECO:0007669"/>
    <property type="project" value="TreeGrafter"/>
</dbReference>